<reference evidence="8" key="1">
    <citation type="journal article" date="2021" name="IMA Fungus">
        <title>Genomic characterization of three marine fungi, including Emericellopsis atlantica sp. nov. with signatures of a generalist lifestyle and marine biomass degradation.</title>
        <authorList>
            <person name="Hagestad O.C."/>
            <person name="Hou L."/>
            <person name="Andersen J.H."/>
            <person name="Hansen E.H."/>
            <person name="Altermark B."/>
            <person name="Li C."/>
            <person name="Kuhnert E."/>
            <person name="Cox R.J."/>
            <person name="Crous P.W."/>
            <person name="Spatafora J.W."/>
            <person name="Lail K."/>
            <person name="Amirebrahimi M."/>
            <person name="Lipzen A."/>
            <person name="Pangilinan J."/>
            <person name="Andreopoulos W."/>
            <person name="Hayes R.D."/>
            <person name="Ng V."/>
            <person name="Grigoriev I.V."/>
            <person name="Jackson S.A."/>
            <person name="Sutton T.D.S."/>
            <person name="Dobson A.D.W."/>
            <person name="Rama T."/>
        </authorList>
    </citation>
    <scope>NUCLEOTIDE SEQUENCE</scope>
    <source>
        <strain evidence="8">TRa3180A</strain>
    </source>
</reference>
<keyword evidence="3 6" id="KW-1133">Transmembrane helix</keyword>
<keyword evidence="4 6" id="KW-0472">Membrane</keyword>
<evidence type="ECO:0000256" key="5">
    <source>
        <dbReference type="SAM" id="MobiDB-lite"/>
    </source>
</evidence>
<sequence>MEPHVVTLPKWIFVIRIIQAVLAIVVLGLSAYGIYWVPYNSWCFALFVSLATLIVVGYNLLTTHVAPCRPAYNYWAVLGLDIFMIVFWLSSMGALAATRAAFIYPATINGCYNDGYGGVCFKRSVLGKRDVASYGYLSMMSASAGISALEMILFIIVLVVFSIALRKHRAEKSHTAPVTNAKLETQSVPMNPVQHQQQPTYAAQPQQPYAPQPYSPAQPYVSPQEIHYQPTPPPQHHYSPSRHEYQQAPEVVPTQTPNTTGYHA</sequence>
<accession>A0A9P7YZE1</accession>
<dbReference type="EMBL" id="MU254037">
    <property type="protein sequence ID" value="KAG9242779.1"/>
    <property type="molecule type" value="Genomic_DNA"/>
</dbReference>
<keyword evidence="9" id="KW-1185">Reference proteome</keyword>
<feature type="domain" description="MARVEL" evidence="7">
    <location>
        <begin position="13"/>
        <end position="112"/>
    </location>
</feature>
<evidence type="ECO:0000256" key="2">
    <source>
        <dbReference type="ARBA" id="ARBA00022692"/>
    </source>
</evidence>
<feature type="region of interest" description="Disordered" evidence="5">
    <location>
        <begin position="174"/>
        <end position="264"/>
    </location>
</feature>
<comment type="subcellular location">
    <subcellularLocation>
        <location evidence="1">Membrane</location>
        <topology evidence="1">Multi-pass membrane protein</topology>
    </subcellularLocation>
</comment>
<dbReference type="PANTHER" id="PTHR37451">
    <property type="entry name" value="MARVEL DOMAIN"/>
    <property type="match status" value="1"/>
</dbReference>
<feature type="transmembrane region" description="Helical" evidence="6">
    <location>
        <begin position="144"/>
        <end position="165"/>
    </location>
</feature>
<organism evidence="8 9">
    <name type="scientific">Calycina marina</name>
    <dbReference type="NCBI Taxonomy" id="1763456"/>
    <lineage>
        <taxon>Eukaryota</taxon>
        <taxon>Fungi</taxon>
        <taxon>Dikarya</taxon>
        <taxon>Ascomycota</taxon>
        <taxon>Pezizomycotina</taxon>
        <taxon>Leotiomycetes</taxon>
        <taxon>Helotiales</taxon>
        <taxon>Pezizellaceae</taxon>
        <taxon>Calycina</taxon>
    </lineage>
</organism>
<feature type="transmembrane region" description="Helical" evidence="6">
    <location>
        <begin position="73"/>
        <end position="97"/>
    </location>
</feature>
<dbReference type="Proteomes" id="UP000887226">
    <property type="component" value="Unassembled WGS sequence"/>
</dbReference>
<proteinExistence type="predicted"/>
<evidence type="ECO:0000256" key="4">
    <source>
        <dbReference type="ARBA" id="ARBA00023136"/>
    </source>
</evidence>
<name>A0A9P7YZE1_9HELO</name>
<keyword evidence="2 6" id="KW-0812">Transmembrane</keyword>
<gene>
    <name evidence="8" type="ORF">BJ878DRAFT_154057</name>
</gene>
<dbReference type="AlphaFoldDB" id="A0A9P7YZE1"/>
<comment type="caution">
    <text evidence="8">The sequence shown here is derived from an EMBL/GenBank/DDBJ whole genome shotgun (WGS) entry which is preliminary data.</text>
</comment>
<evidence type="ECO:0000313" key="8">
    <source>
        <dbReference type="EMBL" id="KAG9242779.1"/>
    </source>
</evidence>
<feature type="compositionally biased region" description="Low complexity" evidence="5">
    <location>
        <begin position="196"/>
        <end position="207"/>
    </location>
</feature>
<feature type="transmembrane region" description="Helical" evidence="6">
    <location>
        <begin position="12"/>
        <end position="33"/>
    </location>
</feature>
<evidence type="ECO:0000256" key="1">
    <source>
        <dbReference type="ARBA" id="ARBA00004141"/>
    </source>
</evidence>
<dbReference type="OrthoDB" id="5325022at2759"/>
<feature type="compositionally biased region" description="Polar residues" evidence="5">
    <location>
        <begin position="176"/>
        <end position="195"/>
    </location>
</feature>
<feature type="transmembrane region" description="Helical" evidence="6">
    <location>
        <begin position="39"/>
        <end position="61"/>
    </location>
</feature>
<dbReference type="GO" id="GO:0016020">
    <property type="term" value="C:membrane"/>
    <property type="evidence" value="ECO:0007669"/>
    <property type="project" value="UniProtKB-SubCell"/>
</dbReference>
<feature type="compositionally biased region" description="Polar residues" evidence="5">
    <location>
        <begin position="253"/>
        <end position="264"/>
    </location>
</feature>
<dbReference type="Pfam" id="PF01284">
    <property type="entry name" value="MARVEL"/>
    <property type="match status" value="1"/>
</dbReference>
<evidence type="ECO:0000256" key="6">
    <source>
        <dbReference type="SAM" id="Phobius"/>
    </source>
</evidence>
<evidence type="ECO:0000259" key="7">
    <source>
        <dbReference type="Pfam" id="PF01284"/>
    </source>
</evidence>
<dbReference type="InterPro" id="IPR008253">
    <property type="entry name" value="Marvel"/>
</dbReference>
<evidence type="ECO:0000313" key="9">
    <source>
        <dbReference type="Proteomes" id="UP000887226"/>
    </source>
</evidence>
<evidence type="ECO:0000256" key="3">
    <source>
        <dbReference type="ARBA" id="ARBA00022989"/>
    </source>
</evidence>
<dbReference type="PANTHER" id="PTHR37451:SF4">
    <property type="entry name" value="MARVEL DOMAIN-CONTAINING PROTEIN"/>
    <property type="match status" value="1"/>
</dbReference>
<protein>
    <recommendedName>
        <fullName evidence="7">MARVEL domain-containing protein</fullName>
    </recommendedName>
</protein>